<reference evidence="4" key="1">
    <citation type="journal article" date="2015" name="Nature">
        <title>Complex archaea that bridge the gap between prokaryotes and eukaryotes.</title>
        <authorList>
            <person name="Spang A."/>
            <person name="Saw J.H."/>
            <person name="Jorgensen S.L."/>
            <person name="Zaremba-Niedzwiedzka K."/>
            <person name="Martijn J."/>
            <person name="Lind A.E."/>
            <person name="van Eijk R."/>
            <person name="Schleper C."/>
            <person name="Guy L."/>
            <person name="Ettema T.J."/>
        </authorList>
    </citation>
    <scope>NUCLEOTIDE SEQUENCE</scope>
</reference>
<dbReference type="Pfam" id="PF01557">
    <property type="entry name" value="FAA_hydrolase"/>
    <property type="match status" value="1"/>
</dbReference>
<evidence type="ECO:0000313" key="4">
    <source>
        <dbReference type="EMBL" id="KKL21350.1"/>
    </source>
</evidence>
<dbReference type="SUPFAM" id="SSF56529">
    <property type="entry name" value="FAH"/>
    <property type="match status" value="1"/>
</dbReference>
<organism evidence="4">
    <name type="scientific">marine sediment metagenome</name>
    <dbReference type="NCBI Taxonomy" id="412755"/>
    <lineage>
        <taxon>unclassified sequences</taxon>
        <taxon>metagenomes</taxon>
        <taxon>ecological metagenomes</taxon>
    </lineage>
</organism>
<evidence type="ECO:0000259" key="3">
    <source>
        <dbReference type="Pfam" id="PF01557"/>
    </source>
</evidence>
<dbReference type="EMBL" id="LAZR01037766">
    <property type="protein sequence ID" value="KKL21350.1"/>
    <property type="molecule type" value="Genomic_DNA"/>
</dbReference>
<gene>
    <name evidence="4" type="ORF">LCGC14_2446350</name>
</gene>
<dbReference type="InterPro" id="IPR051121">
    <property type="entry name" value="FAH"/>
</dbReference>
<dbReference type="PANTHER" id="PTHR42796">
    <property type="entry name" value="FUMARYLACETOACETATE HYDROLASE DOMAIN-CONTAINING PROTEIN 2A-RELATED"/>
    <property type="match status" value="1"/>
</dbReference>
<dbReference type="InterPro" id="IPR036663">
    <property type="entry name" value="Fumarylacetoacetase_C_sf"/>
</dbReference>
<dbReference type="AlphaFoldDB" id="A0A0F9BHQ4"/>
<dbReference type="InterPro" id="IPR011234">
    <property type="entry name" value="Fumarylacetoacetase-like_C"/>
</dbReference>
<accession>A0A0F9BHQ4</accession>
<dbReference type="GO" id="GO:0016853">
    <property type="term" value="F:isomerase activity"/>
    <property type="evidence" value="ECO:0007669"/>
    <property type="project" value="UniProtKB-ARBA"/>
</dbReference>
<dbReference type="PANTHER" id="PTHR42796:SF4">
    <property type="entry name" value="FUMARYLACETOACETATE HYDROLASE DOMAIN-CONTAINING PROTEIN 2A"/>
    <property type="match status" value="1"/>
</dbReference>
<name>A0A0F9BHQ4_9ZZZZ</name>
<feature type="domain" description="Fumarylacetoacetase-like C-terminal" evidence="3">
    <location>
        <begin position="67"/>
        <end position="272"/>
    </location>
</feature>
<dbReference type="Gene3D" id="3.90.850.10">
    <property type="entry name" value="Fumarylacetoacetase-like, C-terminal domain"/>
    <property type="match status" value="1"/>
</dbReference>
<proteinExistence type="inferred from homology"/>
<protein>
    <recommendedName>
        <fullName evidence="3">Fumarylacetoacetase-like C-terminal domain-containing protein</fullName>
    </recommendedName>
</protein>
<evidence type="ECO:0000256" key="2">
    <source>
        <dbReference type="ARBA" id="ARBA00022723"/>
    </source>
</evidence>
<dbReference type="FunFam" id="3.90.850.10:FF:000002">
    <property type="entry name" value="2-hydroxyhepta-2,4-diene-1,7-dioate isomerase"/>
    <property type="match status" value="1"/>
</dbReference>
<evidence type="ECO:0000256" key="1">
    <source>
        <dbReference type="ARBA" id="ARBA00010211"/>
    </source>
</evidence>
<dbReference type="GO" id="GO:0046872">
    <property type="term" value="F:metal ion binding"/>
    <property type="evidence" value="ECO:0007669"/>
    <property type="project" value="UniProtKB-KW"/>
</dbReference>
<keyword evidence="2" id="KW-0479">Metal-binding</keyword>
<comment type="caution">
    <text evidence="4">The sequence shown here is derived from an EMBL/GenBank/DDBJ whole genome shotgun (WGS) entry which is preliminary data.</text>
</comment>
<comment type="similarity">
    <text evidence="1">Belongs to the FAH family.</text>
</comment>
<sequence>MRFVRYGKIGSERPGTVDAQGRIRDISGLVGDLSGSELAGLSGLDVSDCPLVPGDPRLGVPVAGVGKFVCVGLNYTDHAAENAMQPPREPIIFLKATSSLAGAHDPLCLPKGSHKADWEVELGVVIGRTAKYVSEDTALDHVAGYALVNDVSDRSFQIERAGQWTKGKSADSFGPVGPWLVTPEALGDPQDLTLKLWVNGVLRQNGHTGQMIYSVARIISYLSQFMSLQPGDIIATGTPAGVGMGMRPPQYLQPGDVVVAEIAGLGRQRQRVAQD</sequence>
<dbReference type="GO" id="GO:0019752">
    <property type="term" value="P:carboxylic acid metabolic process"/>
    <property type="evidence" value="ECO:0007669"/>
    <property type="project" value="UniProtKB-ARBA"/>
</dbReference>